<feature type="domain" description="DUF6456" evidence="2">
    <location>
        <begin position="216"/>
        <end position="350"/>
    </location>
</feature>
<reference evidence="3 4" key="1">
    <citation type="submission" date="2016-10" db="EMBL/GenBank/DDBJ databases">
        <authorList>
            <person name="de Groot N.N."/>
        </authorList>
    </citation>
    <scope>NUCLEOTIDE SEQUENCE [LARGE SCALE GENOMIC DNA]</scope>
    <source>
        <strain evidence="3 4">DSM 29619</strain>
    </source>
</reference>
<evidence type="ECO:0000313" key="3">
    <source>
        <dbReference type="EMBL" id="SFC72985.1"/>
    </source>
</evidence>
<evidence type="ECO:0000313" key="4">
    <source>
        <dbReference type="Proteomes" id="UP000231644"/>
    </source>
</evidence>
<dbReference type="STRING" id="517719.SAMN05421762_1977"/>
<proteinExistence type="predicted"/>
<feature type="region of interest" description="Disordered" evidence="1">
    <location>
        <begin position="74"/>
        <end position="99"/>
    </location>
</feature>
<evidence type="ECO:0000259" key="2">
    <source>
        <dbReference type="Pfam" id="PF20057"/>
    </source>
</evidence>
<keyword evidence="4" id="KW-1185">Reference proteome</keyword>
<gene>
    <name evidence="3" type="ORF">SAMN05421762_1977</name>
</gene>
<feature type="compositionally biased region" description="Basic and acidic residues" evidence="1">
    <location>
        <begin position="205"/>
        <end position="214"/>
    </location>
</feature>
<dbReference type="InterPro" id="IPR045599">
    <property type="entry name" value="DUF6456"/>
</dbReference>
<name>A0A1I1LJ25_9RHOB</name>
<feature type="region of interest" description="Disordered" evidence="1">
    <location>
        <begin position="194"/>
        <end position="215"/>
    </location>
</feature>
<dbReference type="AlphaFoldDB" id="A0A1I1LJ25"/>
<dbReference type="EMBL" id="FOLX01000001">
    <property type="protein sequence ID" value="SFC72985.1"/>
    <property type="molecule type" value="Genomic_DNA"/>
</dbReference>
<sequence length="360" mass="39466">MSHHVQNWSDTWPDWVPDQVRRYIAHTEGGTTIRSLARAVGCHASTVLRQIRQVEEAREDVLYDEALRWLGAHTVRPQPDSPPADLPGFRADDSDGPVPTLEKEAVPALRRLAQVGAVLAVATEMDKAVIVRNGADGETHRLGIVDRRVAQALALNRWISCIQPGRLSRYRITTLGRTMLGDLTARAENRASGFAERPAGFSGADPRERDDAPRARFNHAETPVLCLARRRDAKGQPFLTQPLIRAAERIQVDFELAQMEPRVTTNWDDFLTGGVRGGPAGDTPLRGAAAARARVTAALRDLGPGLGDVVLECCCRLQGLETAEKKLGWSARSGKIVLRIALQRLRQHYDSLGDKGGLIG</sequence>
<protein>
    <recommendedName>
        <fullName evidence="2">DUF6456 domain-containing protein</fullName>
    </recommendedName>
</protein>
<organism evidence="3 4">
    <name type="scientific">Pseudooceanicola nitratireducens</name>
    <dbReference type="NCBI Taxonomy" id="517719"/>
    <lineage>
        <taxon>Bacteria</taxon>
        <taxon>Pseudomonadati</taxon>
        <taxon>Pseudomonadota</taxon>
        <taxon>Alphaproteobacteria</taxon>
        <taxon>Rhodobacterales</taxon>
        <taxon>Paracoccaceae</taxon>
        <taxon>Pseudooceanicola</taxon>
    </lineage>
</organism>
<evidence type="ECO:0000256" key="1">
    <source>
        <dbReference type="SAM" id="MobiDB-lite"/>
    </source>
</evidence>
<dbReference type="OrthoDB" id="7476630at2"/>
<accession>A0A1I1LJ25</accession>
<dbReference type="Proteomes" id="UP000231644">
    <property type="component" value="Unassembled WGS sequence"/>
</dbReference>
<dbReference type="Pfam" id="PF20057">
    <property type="entry name" value="DUF6456"/>
    <property type="match status" value="1"/>
</dbReference>
<dbReference type="RefSeq" id="WP_093453888.1">
    <property type="nucleotide sequence ID" value="NZ_FNZG01000004.1"/>
</dbReference>